<reference evidence="7 8" key="1">
    <citation type="submission" date="2024-09" db="EMBL/GenBank/DDBJ databases">
        <authorList>
            <person name="Sun Q."/>
            <person name="Mori K."/>
        </authorList>
    </citation>
    <scope>NUCLEOTIDE SEQUENCE [LARGE SCALE GENOMIC DNA]</scope>
    <source>
        <strain evidence="7 8">KCTC 23315</strain>
    </source>
</reference>
<keyword evidence="2" id="KW-0805">Transcription regulation</keyword>
<evidence type="ECO:0000313" key="8">
    <source>
        <dbReference type="Proteomes" id="UP001589813"/>
    </source>
</evidence>
<evidence type="ECO:0000256" key="5">
    <source>
        <dbReference type="ARBA" id="ARBA00023163"/>
    </source>
</evidence>
<evidence type="ECO:0000256" key="1">
    <source>
        <dbReference type="ARBA" id="ARBA00009437"/>
    </source>
</evidence>
<dbReference type="Proteomes" id="UP001589813">
    <property type="component" value="Unassembled WGS sequence"/>
</dbReference>
<dbReference type="SUPFAM" id="SSF46785">
    <property type="entry name" value="Winged helix' DNA-binding domain"/>
    <property type="match status" value="1"/>
</dbReference>
<dbReference type="InterPro" id="IPR000847">
    <property type="entry name" value="LysR_HTH_N"/>
</dbReference>
<dbReference type="InterPro" id="IPR036390">
    <property type="entry name" value="WH_DNA-bd_sf"/>
</dbReference>
<comment type="caution">
    <text evidence="7">The sequence shown here is derived from an EMBL/GenBank/DDBJ whole genome shotgun (WGS) entry which is preliminary data.</text>
</comment>
<dbReference type="InterPro" id="IPR058163">
    <property type="entry name" value="LysR-type_TF_proteobact-type"/>
</dbReference>
<sequence length="310" mass="34490">MTRRYIPLKSLRAFEAAARHLSFTHAAIELNVTHSAVSQQVKLLEDQLNCPLFLRIPRGLALTPEGETLLPVLNESFDRIAQLLDYFAGRKVQEKLKIGVVGTFATGFLLPRLSAFYQKFPHIELQISTNNNRVDVAAEGLDYAIRFGSGAWHGTAALYLCDSPLTPLCTPELAAQLQHPTDLLNFTLLRSYRRDEWTAWLQQAGGPQLPPTHPVIVFDSSVTMLEAAQTGIGVAMAPARMFSHLLRSGRIQRPFCSEISFGSYWLTRLQSKPETSAMREFAQWLSAELVANTDLNNSAEMQKTTTGSSL</sequence>
<accession>A0ABV6B7J3</accession>
<dbReference type="Gene3D" id="1.10.10.10">
    <property type="entry name" value="Winged helix-like DNA-binding domain superfamily/Winged helix DNA-binding domain"/>
    <property type="match status" value="1"/>
</dbReference>
<keyword evidence="4" id="KW-0010">Activator</keyword>
<evidence type="ECO:0000256" key="2">
    <source>
        <dbReference type="ARBA" id="ARBA00023015"/>
    </source>
</evidence>
<dbReference type="Pfam" id="PF03466">
    <property type="entry name" value="LysR_substrate"/>
    <property type="match status" value="1"/>
</dbReference>
<name>A0ABV6B7J3_9GAMM</name>
<evidence type="ECO:0000256" key="3">
    <source>
        <dbReference type="ARBA" id="ARBA00023125"/>
    </source>
</evidence>
<dbReference type="RefSeq" id="WP_377239459.1">
    <property type="nucleotide sequence ID" value="NZ_JBHLXP010000001.1"/>
</dbReference>
<dbReference type="PROSITE" id="PS50931">
    <property type="entry name" value="HTH_LYSR"/>
    <property type="match status" value="1"/>
</dbReference>
<evidence type="ECO:0000256" key="4">
    <source>
        <dbReference type="ARBA" id="ARBA00023159"/>
    </source>
</evidence>
<feature type="domain" description="HTH lysR-type" evidence="6">
    <location>
        <begin position="6"/>
        <end position="63"/>
    </location>
</feature>
<evidence type="ECO:0000259" key="6">
    <source>
        <dbReference type="PROSITE" id="PS50931"/>
    </source>
</evidence>
<organism evidence="7 8">
    <name type="scientific">Rheinheimera tilapiae</name>
    <dbReference type="NCBI Taxonomy" id="875043"/>
    <lineage>
        <taxon>Bacteria</taxon>
        <taxon>Pseudomonadati</taxon>
        <taxon>Pseudomonadota</taxon>
        <taxon>Gammaproteobacteria</taxon>
        <taxon>Chromatiales</taxon>
        <taxon>Chromatiaceae</taxon>
        <taxon>Rheinheimera</taxon>
    </lineage>
</organism>
<comment type="similarity">
    <text evidence="1">Belongs to the LysR transcriptional regulatory family.</text>
</comment>
<gene>
    <name evidence="7" type="primary">ampR</name>
    <name evidence="7" type="ORF">ACFFJP_00915</name>
</gene>
<dbReference type="EMBL" id="JBHLXP010000001">
    <property type="protein sequence ID" value="MFC0046845.1"/>
    <property type="molecule type" value="Genomic_DNA"/>
</dbReference>
<proteinExistence type="inferred from homology"/>
<keyword evidence="8" id="KW-1185">Reference proteome</keyword>
<dbReference type="PANTHER" id="PTHR30537:SF70">
    <property type="entry name" value="HTH-TYPE TRANSCRIPTIONAL ACTIVATOR AMPR"/>
    <property type="match status" value="1"/>
</dbReference>
<dbReference type="SUPFAM" id="SSF53850">
    <property type="entry name" value="Periplasmic binding protein-like II"/>
    <property type="match status" value="1"/>
</dbReference>
<dbReference type="InterPro" id="IPR005119">
    <property type="entry name" value="LysR_subst-bd"/>
</dbReference>
<protein>
    <submittedName>
        <fullName evidence="7">LysR family transcriptional regulator AmpR</fullName>
    </submittedName>
</protein>
<dbReference type="PRINTS" id="PR00039">
    <property type="entry name" value="HTHLYSR"/>
</dbReference>
<dbReference type="Gene3D" id="3.40.190.10">
    <property type="entry name" value="Periplasmic binding protein-like II"/>
    <property type="match status" value="2"/>
</dbReference>
<keyword evidence="3" id="KW-0238">DNA-binding</keyword>
<dbReference type="InterPro" id="IPR036388">
    <property type="entry name" value="WH-like_DNA-bd_sf"/>
</dbReference>
<keyword evidence="5" id="KW-0804">Transcription</keyword>
<evidence type="ECO:0000313" key="7">
    <source>
        <dbReference type="EMBL" id="MFC0046845.1"/>
    </source>
</evidence>
<dbReference type="PANTHER" id="PTHR30537">
    <property type="entry name" value="HTH-TYPE TRANSCRIPTIONAL REGULATOR"/>
    <property type="match status" value="1"/>
</dbReference>
<dbReference type="Pfam" id="PF00126">
    <property type="entry name" value="HTH_1"/>
    <property type="match status" value="1"/>
</dbReference>